<evidence type="ECO:0000313" key="2">
    <source>
        <dbReference type="Proteomes" id="UP000243255"/>
    </source>
</evidence>
<evidence type="ECO:0000313" key="1">
    <source>
        <dbReference type="EMBL" id="SHG50442.1"/>
    </source>
</evidence>
<dbReference type="RefSeq" id="WP_073123716.1">
    <property type="nucleotide sequence ID" value="NZ_BAABCH010000028.1"/>
</dbReference>
<keyword evidence="2" id="KW-1185">Reference proteome</keyword>
<reference evidence="2" key="1">
    <citation type="submission" date="2016-11" db="EMBL/GenBank/DDBJ databases">
        <authorList>
            <person name="Varghese N."/>
            <person name="Submissions S."/>
        </authorList>
    </citation>
    <scope>NUCLEOTIDE SEQUENCE [LARGE SCALE GENOMIC DNA]</scope>
    <source>
        <strain evidence="2">DSM 2635</strain>
    </source>
</reference>
<dbReference type="EMBL" id="FQWX01000002">
    <property type="protein sequence ID" value="SHG50442.1"/>
    <property type="molecule type" value="Genomic_DNA"/>
</dbReference>
<dbReference type="OrthoDB" id="2086299at2"/>
<dbReference type="AlphaFoldDB" id="A0A1M5KCD6"/>
<dbReference type="Proteomes" id="UP000243255">
    <property type="component" value="Unassembled WGS sequence"/>
</dbReference>
<name>A0A1M5KCD6_9FIRM</name>
<accession>A0A1M5KCD6</accession>
<organism evidence="1 2">
    <name type="scientific">Asaccharospora irregularis DSM 2635</name>
    <dbReference type="NCBI Taxonomy" id="1121321"/>
    <lineage>
        <taxon>Bacteria</taxon>
        <taxon>Bacillati</taxon>
        <taxon>Bacillota</taxon>
        <taxon>Clostridia</taxon>
        <taxon>Peptostreptococcales</taxon>
        <taxon>Peptostreptococcaceae</taxon>
        <taxon>Asaccharospora</taxon>
    </lineage>
</organism>
<gene>
    <name evidence="1" type="ORF">SAMN04488530_102209</name>
</gene>
<proteinExistence type="predicted"/>
<protein>
    <submittedName>
        <fullName evidence="1">Uncharacterized protein</fullName>
    </submittedName>
</protein>
<sequence>MSKNYIDLLPGPHIKGEPFWCLMEYRNHKLTGDLYSKQGLYLFLEENDANNFKYNMPQNSQDRWVVRGIDKKLLNFILKQHNNNGNILPPLCISYPVPKGISKVSLLKVTPEQIRYYIKHNRFEDINIQQSFENAKNIIKNAKKVLRIEPFLTYMENMYKKFPLVYEQMPELIDKYRKCLLKDIDNIDKEDYQLLKDPKGQCYTRTINLQQCSYEISWSVSKAKDIIKKYNIKEREFKVDKLISLVDRSNIVESHLDTVVNSEEPIIIAFCPIFQPDLVIIDGNHRVSAKFNSGKDKINAYFLKPNEHMQAMMYNYDRNLYKVHNNINEIIRYMSLQKDFDRLHMYDI</sequence>